<dbReference type="OrthoDB" id="9780854at2"/>
<dbReference type="NCBIfam" id="TIGR02772">
    <property type="entry name" value="Ku_bact"/>
    <property type="match status" value="1"/>
</dbReference>
<dbReference type="InterPro" id="IPR006164">
    <property type="entry name" value="DNA_bd_Ku70/Ku80"/>
</dbReference>
<evidence type="ECO:0000313" key="5">
    <source>
        <dbReference type="EMBL" id="KRR20250.1"/>
    </source>
</evidence>
<dbReference type="RefSeq" id="WP_057846256.1">
    <property type="nucleotide sequence ID" value="NZ_LLYA01000180.1"/>
</dbReference>
<sequence length="295" mass="33450">MAPRAYWKGSLKLSLVSCPVVLYPASTSVEKTRFHMINKETGNRLKQQMIDAETGDVVESDQKGRGYELKKGQYVEIEKEELEAVQIESNHTIEIDSFVPRDEIDKRYYNRPYYIAPDGKAAVDAFAVIRDAMKDEERVALARIVLTNREHVMAIEPLGKGLLGTTLRYPYELRDEDDFFDDIKTPKITKDMVELAGHILRTKAAHFDPSKFKDEYEDALKALVRRKASGKPVKVAEPEERADNVINLMDALKASLKGKAATKRRAQAPASRRAPARRRTARKAHRSSARHRKAG</sequence>
<dbReference type="Pfam" id="PF02735">
    <property type="entry name" value="Ku"/>
    <property type="match status" value="1"/>
</dbReference>
<dbReference type="PANTHER" id="PTHR41251:SF1">
    <property type="entry name" value="NON-HOMOLOGOUS END JOINING PROTEIN KU"/>
    <property type="match status" value="1"/>
</dbReference>
<dbReference type="GO" id="GO:0003690">
    <property type="term" value="F:double-stranded DNA binding"/>
    <property type="evidence" value="ECO:0007669"/>
    <property type="project" value="UniProtKB-UniRule"/>
</dbReference>
<keyword evidence="2" id="KW-0233">DNA recombination</keyword>
<keyword evidence="1 2" id="KW-0238">DNA-binding</keyword>
<keyword evidence="2" id="KW-0227">DNA damage</keyword>
<comment type="subunit">
    <text evidence="2">Homodimer. Interacts with LigD.</text>
</comment>
<dbReference type="FunFam" id="2.40.290.10:FF:000004">
    <property type="entry name" value="Non-homologous end joining protein Ku"/>
    <property type="match status" value="1"/>
</dbReference>
<dbReference type="PANTHER" id="PTHR41251">
    <property type="entry name" value="NON-HOMOLOGOUS END JOINING PROTEIN KU"/>
    <property type="match status" value="1"/>
</dbReference>
<dbReference type="SUPFAM" id="SSF100939">
    <property type="entry name" value="SPOC domain-like"/>
    <property type="match status" value="1"/>
</dbReference>
<comment type="caution">
    <text evidence="5">The sequence shown here is derived from an EMBL/GenBank/DDBJ whole genome shotgun (WGS) entry which is preliminary data.</text>
</comment>
<dbReference type="AlphaFoldDB" id="A0A0R3MJU6"/>
<comment type="function">
    <text evidence="2">With LigD forms a non-homologous end joining (NHEJ) DNA repair enzyme, which repairs dsDNA breaks with reduced fidelity. Binds linear dsDNA with 5'- and 3'- overhangs but not closed circular dsDNA nor ssDNA. Recruits and stimulates the ligase activity of LigD.</text>
</comment>
<evidence type="ECO:0000259" key="4">
    <source>
        <dbReference type="SMART" id="SM00559"/>
    </source>
</evidence>
<protein>
    <recommendedName>
        <fullName evidence="2">Non-homologous end joining protein Ku</fullName>
    </recommendedName>
</protein>
<dbReference type="HAMAP" id="MF_01875">
    <property type="entry name" value="Prokaryotic_Ku"/>
    <property type="match status" value="1"/>
</dbReference>
<dbReference type="InterPro" id="IPR016194">
    <property type="entry name" value="SPOC-like_C_dom_sf"/>
</dbReference>
<comment type="similarity">
    <text evidence="2">Belongs to the prokaryotic Ku family.</text>
</comment>
<evidence type="ECO:0000313" key="6">
    <source>
        <dbReference type="Proteomes" id="UP000052023"/>
    </source>
</evidence>
<proteinExistence type="inferred from homology"/>
<dbReference type="GO" id="GO:0006303">
    <property type="term" value="P:double-strand break repair via nonhomologous end joining"/>
    <property type="evidence" value="ECO:0007669"/>
    <property type="project" value="UniProtKB-UniRule"/>
</dbReference>
<evidence type="ECO:0000256" key="1">
    <source>
        <dbReference type="ARBA" id="ARBA00023125"/>
    </source>
</evidence>
<keyword evidence="2" id="KW-0234">DNA repair</keyword>
<feature type="compositionally biased region" description="Basic residues" evidence="3">
    <location>
        <begin position="274"/>
        <end position="295"/>
    </location>
</feature>
<feature type="domain" description="Ku" evidence="4">
    <location>
        <begin position="55"/>
        <end position="185"/>
    </location>
</feature>
<dbReference type="Gene3D" id="2.40.290.10">
    <property type="match status" value="1"/>
</dbReference>
<gene>
    <name evidence="2" type="primary">ku</name>
    <name evidence="5" type="ORF">CQ13_32885</name>
</gene>
<dbReference type="Proteomes" id="UP000052023">
    <property type="component" value="Unassembled WGS sequence"/>
</dbReference>
<accession>A0A0R3MJU6</accession>
<dbReference type="CDD" id="cd00789">
    <property type="entry name" value="KU_like"/>
    <property type="match status" value="1"/>
</dbReference>
<evidence type="ECO:0000256" key="2">
    <source>
        <dbReference type="HAMAP-Rule" id="MF_01875"/>
    </source>
</evidence>
<organism evidence="5 6">
    <name type="scientific">Bradyrhizobium retamae</name>
    <dbReference type="NCBI Taxonomy" id="1300035"/>
    <lineage>
        <taxon>Bacteria</taxon>
        <taxon>Pseudomonadati</taxon>
        <taxon>Pseudomonadota</taxon>
        <taxon>Alphaproteobacteria</taxon>
        <taxon>Hyphomicrobiales</taxon>
        <taxon>Nitrobacteraceae</taxon>
        <taxon>Bradyrhizobium</taxon>
    </lineage>
</organism>
<name>A0A0R3MJU6_9BRAD</name>
<dbReference type="SMART" id="SM00559">
    <property type="entry name" value="Ku78"/>
    <property type="match status" value="1"/>
</dbReference>
<dbReference type="InterPro" id="IPR009187">
    <property type="entry name" value="Prok_Ku"/>
</dbReference>
<dbReference type="GO" id="GO:0006310">
    <property type="term" value="P:DNA recombination"/>
    <property type="evidence" value="ECO:0007669"/>
    <property type="project" value="UniProtKB-KW"/>
</dbReference>
<feature type="region of interest" description="Disordered" evidence="3">
    <location>
        <begin position="257"/>
        <end position="295"/>
    </location>
</feature>
<dbReference type="EMBL" id="LLYA01000180">
    <property type="protein sequence ID" value="KRR20250.1"/>
    <property type="molecule type" value="Genomic_DNA"/>
</dbReference>
<dbReference type="PIRSF" id="PIRSF006493">
    <property type="entry name" value="Prok_Ku"/>
    <property type="match status" value="1"/>
</dbReference>
<keyword evidence="6" id="KW-1185">Reference proteome</keyword>
<reference evidence="5 6" key="1">
    <citation type="submission" date="2014-03" db="EMBL/GenBank/DDBJ databases">
        <title>Bradyrhizobium valentinum sp. nov., isolated from effective nodules of Lupinus mariae-josephae, a lupine endemic of basic-lime soils in Eastern Spain.</title>
        <authorList>
            <person name="Duran D."/>
            <person name="Rey L."/>
            <person name="Navarro A."/>
            <person name="Busquets A."/>
            <person name="Imperial J."/>
            <person name="Ruiz-Argueso T."/>
        </authorList>
    </citation>
    <scope>NUCLEOTIDE SEQUENCE [LARGE SCALE GENOMIC DNA]</scope>
    <source>
        <strain evidence="5 6">Ro19</strain>
    </source>
</reference>
<evidence type="ECO:0000256" key="3">
    <source>
        <dbReference type="SAM" id="MobiDB-lite"/>
    </source>
</evidence>